<proteinExistence type="predicted"/>
<reference evidence="2" key="1">
    <citation type="submission" date="2023-01" db="EMBL/GenBank/DDBJ databases">
        <title>Metagenome sequencing of chrysophaentin producing Chrysophaeum taylorii.</title>
        <authorList>
            <person name="Davison J."/>
            <person name="Bewley C."/>
        </authorList>
    </citation>
    <scope>NUCLEOTIDE SEQUENCE</scope>
    <source>
        <strain evidence="2">NIES-1699</strain>
    </source>
</reference>
<accession>A0AAD7U772</accession>
<keyword evidence="3" id="KW-1185">Reference proteome</keyword>
<evidence type="ECO:0000256" key="1">
    <source>
        <dbReference type="SAM" id="MobiDB-lite"/>
    </source>
</evidence>
<organism evidence="2 3">
    <name type="scientific">Chrysophaeum taylorii</name>
    <dbReference type="NCBI Taxonomy" id="2483200"/>
    <lineage>
        <taxon>Eukaryota</taxon>
        <taxon>Sar</taxon>
        <taxon>Stramenopiles</taxon>
        <taxon>Ochrophyta</taxon>
        <taxon>Pelagophyceae</taxon>
        <taxon>Pelagomonadales</taxon>
        <taxon>Pelagomonadaceae</taxon>
        <taxon>Chrysophaeum</taxon>
    </lineage>
</organism>
<evidence type="ECO:0000313" key="2">
    <source>
        <dbReference type="EMBL" id="KAJ8598474.1"/>
    </source>
</evidence>
<protein>
    <submittedName>
        <fullName evidence="2">Uncharacterized protein</fullName>
    </submittedName>
</protein>
<feature type="region of interest" description="Disordered" evidence="1">
    <location>
        <begin position="27"/>
        <end position="46"/>
    </location>
</feature>
<dbReference type="Proteomes" id="UP001230188">
    <property type="component" value="Unassembled WGS sequence"/>
</dbReference>
<comment type="caution">
    <text evidence="2">The sequence shown here is derived from an EMBL/GenBank/DDBJ whole genome shotgun (WGS) entry which is preliminary data.</text>
</comment>
<name>A0AAD7U772_9STRA</name>
<gene>
    <name evidence="2" type="ORF">CTAYLR_010106</name>
</gene>
<dbReference type="EMBL" id="JAQMWT010000672">
    <property type="protein sequence ID" value="KAJ8598474.1"/>
    <property type="molecule type" value="Genomic_DNA"/>
</dbReference>
<evidence type="ECO:0000313" key="3">
    <source>
        <dbReference type="Proteomes" id="UP001230188"/>
    </source>
</evidence>
<sequence length="339" mass="36697">MMEGPGRGALDELYRRLRSLERMRDAFAGGSGGLVDPEEDEGSDDERPSMFALVATPSTDDDRAATWTPARPLLDRVETRLRGARRSAYRAARMALADAPTEILESVVDWAVDATAARDLVCECAGEARIWWGCREKTLVRCAWCGLARVASCSIATVAVARPAAFLASPHFHVDGPRAVRHRLSRWHNFRTAVLDEWLEIGAASYRVSVERLFTTTLSVGCVGRRSPGVNRTTDWIPGYEAETAALVASSQAGADLASTAIGARAPEPARLGDGSRVFVERGTVIDVHLDRDKEALSFDIDGIPVHTPILAPKAQPLVLAVGLIYAQDTVHVARTSPS</sequence>
<dbReference type="AlphaFoldDB" id="A0AAD7U772"/>